<feature type="transmembrane region" description="Helical" evidence="6">
    <location>
        <begin position="236"/>
        <end position="254"/>
    </location>
</feature>
<name>Q7S4M0_NEUCR</name>
<feature type="compositionally biased region" description="Acidic residues" evidence="5">
    <location>
        <begin position="83"/>
        <end position="99"/>
    </location>
</feature>
<accession>Q7S4M0</accession>
<reference evidence="8 9" key="1">
    <citation type="journal article" date="2003" name="Nature">
        <title>The genome sequence of the filamentous fungus Neurospora crassa.</title>
        <authorList>
            <person name="Galagan J.E."/>
            <person name="Calvo S.E."/>
            <person name="Borkovich K.A."/>
            <person name="Selker E.U."/>
            <person name="Read N.D."/>
            <person name="Jaffe D."/>
            <person name="FitzHugh W."/>
            <person name="Ma L.J."/>
            <person name="Smirnov S."/>
            <person name="Purcell S."/>
            <person name="Rehman B."/>
            <person name="Elkins T."/>
            <person name="Engels R."/>
            <person name="Wang S."/>
            <person name="Nielsen C.B."/>
            <person name="Butler J."/>
            <person name="Endrizzi M."/>
            <person name="Qui D."/>
            <person name="Ianakiev P."/>
            <person name="Bell-Pedersen D."/>
            <person name="Nelson M.A."/>
            <person name="Werner-Washburne M."/>
            <person name="Selitrennikoff C.P."/>
            <person name="Kinsey J.A."/>
            <person name="Braun E.L."/>
            <person name="Zelter A."/>
            <person name="Schulte U."/>
            <person name="Kothe G.O."/>
            <person name="Jedd G."/>
            <person name="Mewes W."/>
            <person name="Staben C."/>
            <person name="Marcotte E."/>
            <person name="Greenberg D."/>
            <person name="Roy A."/>
            <person name="Foley K."/>
            <person name="Naylor J."/>
            <person name="Stange-Thomann N."/>
            <person name="Barrett R."/>
            <person name="Gnerre S."/>
            <person name="Kamal M."/>
            <person name="Kamvysselis M."/>
            <person name="Mauceli E."/>
            <person name="Bielke C."/>
            <person name="Rudd S."/>
            <person name="Frishman D."/>
            <person name="Krystofova S."/>
            <person name="Rasmussen C."/>
            <person name="Metzenberg R.L."/>
            <person name="Perkins D.D."/>
            <person name="Kroken S."/>
            <person name="Cogoni C."/>
            <person name="Macino G."/>
            <person name="Catcheside D."/>
            <person name="Li W."/>
            <person name="Pratt R.J."/>
            <person name="Osmani S.A."/>
            <person name="DeSouza C.P."/>
            <person name="Glass L."/>
            <person name="Orbach M.J."/>
            <person name="Berglund J.A."/>
            <person name="Voelker R."/>
            <person name="Yarden O."/>
            <person name="Plamann M."/>
            <person name="Seiler S."/>
            <person name="Dunlap J."/>
            <person name="Radford A."/>
            <person name="Aramayo R."/>
            <person name="Natvig D.O."/>
            <person name="Alex L.A."/>
            <person name="Mannhaupt G."/>
            <person name="Ebbole D.J."/>
            <person name="Freitag M."/>
            <person name="Paulsen I."/>
            <person name="Sachs M.S."/>
            <person name="Lander E.S."/>
            <person name="Nusbaum C."/>
            <person name="Birren B."/>
        </authorList>
    </citation>
    <scope>NUCLEOTIDE SEQUENCE [LARGE SCALE GENOMIC DNA]</scope>
    <source>
        <strain evidence="9">ATCC 24698 / 74-OR23-1A / CBS 708.71 / DSM 1257 / FGSC 987</strain>
    </source>
</reference>
<evidence type="ECO:0000256" key="2">
    <source>
        <dbReference type="ARBA" id="ARBA00022692"/>
    </source>
</evidence>
<dbReference type="GO" id="GO:0055085">
    <property type="term" value="P:transmembrane transport"/>
    <property type="evidence" value="ECO:0000318"/>
    <property type="project" value="GO_Central"/>
</dbReference>
<dbReference type="GO" id="GO:0022857">
    <property type="term" value="F:transmembrane transporter activity"/>
    <property type="evidence" value="ECO:0000318"/>
    <property type="project" value="GO_Central"/>
</dbReference>
<dbReference type="InterPro" id="IPR020846">
    <property type="entry name" value="MFS_dom"/>
</dbReference>
<dbReference type="OrthoDB" id="9986881at2759"/>
<dbReference type="InterPro" id="IPR011701">
    <property type="entry name" value="MFS"/>
</dbReference>
<feature type="transmembrane region" description="Helical" evidence="6">
    <location>
        <begin position="266"/>
        <end position="284"/>
    </location>
</feature>
<dbReference type="GO" id="GO:0005886">
    <property type="term" value="C:plasma membrane"/>
    <property type="evidence" value="ECO:0000318"/>
    <property type="project" value="GO_Central"/>
</dbReference>
<dbReference type="PANTHER" id="PTHR23502:SF59">
    <property type="entry name" value="MULTIDRUG TRANSPORTER, PUTATIVE (AFU_ORTHOLOGUE AFUA_1G10370)-RELATED"/>
    <property type="match status" value="1"/>
</dbReference>
<dbReference type="PANTHER" id="PTHR23502">
    <property type="entry name" value="MAJOR FACILITATOR SUPERFAMILY"/>
    <property type="match status" value="1"/>
</dbReference>
<feature type="transmembrane region" description="Helical" evidence="6">
    <location>
        <begin position="296"/>
        <end position="317"/>
    </location>
</feature>
<evidence type="ECO:0000313" key="8">
    <source>
        <dbReference type="EMBL" id="EAA30455.3"/>
    </source>
</evidence>
<comment type="subcellular location">
    <subcellularLocation>
        <location evidence="1">Membrane</location>
        <topology evidence="1">Multi-pass membrane protein</topology>
    </subcellularLocation>
</comment>
<feature type="transmembrane region" description="Helical" evidence="6">
    <location>
        <begin position="605"/>
        <end position="626"/>
    </location>
</feature>
<gene>
    <name evidence="8" type="ORF">NCU09580</name>
</gene>
<evidence type="ECO:0000256" key="3">
    <source>
        <dbReference type="ARBA" id="ARBA00022989"/>
    </source>
</evidence>
<dbReference type="Proteomes" id="UP000001805">
    <property type="component" value="Chromosome 7, Linkage Group VII"/>
</dbReference>
<feature type="transmembrane region" description="Helical" evidence="6">
    <location>
        <begin position="511"/>
        <end position="532"/>
    </location>
</feature>
<evidence type="ECO:0000256" key="1">
    <source>
        <dbReference type="ARBA" id="ARBA00004141"/>
    </source>
</evidence>
<feature type="transmembrane region" description="Helical" evidence="6">
    <location>
        <begin position="538"/>
        <end position="563"/>
    </location>
</feature>
<dbReference type="SUPFAM" id="SSF103473">
    <property type="entry name" value="MFS general substrate transporter"/>
    <property type="match status" value="1"/>
</dbReference>
<evidence type="ECO:0000256" key="5">
    <source>
        <dbReference type="SAM" id="MobiDB-lite"/>
    </source>
</evidence>
<dbReference type="PROSITE" id="PS50850">
    <property type="entry name" value="MFS"/>
    <property type="match status" value="1"/>
</dbReference>
<feature type="transmembrane region" description="Helical" evidence="6">
    <location>
        <begin position="329"/>
        <end position="351"/>
    </location>
</feature>
<dbReference type="FunFam" id="1.20.1250.20:FF:000011">
    <property type="entry name" value="MFS multidrug transporter, putative"/>
    <property type="match status" value="1"/>
</dbReference>
<dbReference type="CDD" id="cd17323">
    <property type="entry name" value="MFS_Tpo1_MDR_like"/>
    <property type="match status" value="1"/>
</dbReference>
<dbReference type="Pfam" id="PF07690">
    <property type="entry name" value="MFS_1"/>
    <property type="match status" value="1"/>
</dbReference>
<dbReference type="AlphaFoldDB" id="Q7S4M0"/>
<organism evidence="8 9">
    <name type="scientific">Neurospora crassa (strain ATCC 24698 / 74-OR23-1A / CBS 708.71 / DSM 1257 / FGSC 987)</name>
    <dbReference type="NCBI Taxonomy" id="367110"/>
    <lineage>
        <taxon>Eukaryota</taxon>
        <taxon>Fungi</taxon>
        <taxon>Dikarya</taxon>
        <taxon>Ascomycota</taxon>
        <taxon>Pezizomycotina</taxon>
        <taxon>Sordariomycetes</taxon>
        <taxon>Sordariomycetidae</taxon>
        <taxon>Sordariales</taxon>
        <taxon>Sordariaceae</taxon>
        <taxon>Neurospora</taxon>
    </lineage>
</organism>
<evidence type="ECO:0000313" key="9">
    <source>
        <dbReference type="Proteomes" id="UP000001805"/>
    </source>
</evidence>
<evidence type="ECO:0000256" key="4">
    <source>
        <dbReference type="ARBA" id="ARBA00023136"/>
    </source>
</evidence>
<sequence>MSPLDREPAVDAAAASEKQQMHEPPPPPPPPQPPLARAPSSQKQDERLDSNRPEHLDPLDDPENQSPMSRRHTDSHMNTSSSSDDEYDTEKDSDEDADEYDGHRITSRDIRLTRTRTNRSMRSSTKEGPEHANTTGRLDLTKTVSRRDTVLSRLRSRPTARFEFNHPLAHTPTGKDVIVDFEGPDDPYRPMNWPMKKKIMTTMLYGLITMSASWASSSYSAGTAQVSNHFHVGHEVAVLGTSIFLVGFGIGPLLWAPLSEVFGRRVAVFVPMFFATCFSFGSATAKDYQTLMITRFFGAFFSSAPVTNTGGVLGDLFSPAERGIAMAGYAMAVVGGPAIGPVVSAAVAIQPSLGWRWTLYLTGILQAFVLALGLIFIDESYPPRLLVNKARRLRIQTGNWALHAKFEEWDVTFSELAQKFLLRPVQLLCTPICFLVALYASFCYGILYMQLGAIPIIFGEVRGWTQLVATLPLLCIFIGAMIGCGANVYNQFIYNKAYRAAGDRAVPERRLPPMMVGSVIFSGGQFMLGWTAPKDIHWIVPCIGLILMGSGFFMIFQAALNYLVDTFTRYAASAVAANTFLRSCFACAFPLVVTPMFHNIGVGPGSSITGGFAALLIPVPFVFFVYGKRIRKRSKWSRPSVYD</sequence>
<feature type="compositionally biased region" description="Pro residues" evidence="5">
    <location>
        <begin position="23"/>
        <end position="36"/>
    </location>
</feature>
<feature type="domain" description="Major facilitator superfamily (MFS) profile" evidence="7">
    <location>
        <begin position="199"/>
        <end position="629"/>
    </location>
</feature>
<feature type="compositionally biased region" description="Basic and acidic residues" evidence="5">
    <location>
        <begin position="43"/>
        <end position="58"/>
    </location>
</feature>
<dbReference type="EMBL" id="CM002242">
    <property type="protein sequence ID" value="EAA30455.3"/>
    <property type="molecule type" value="Genomic_DNA"/>
</dbReference>
<dbReference type="PaxDb" id="5141-EFNCRP00000009151"/>
<keyword evidence="3 6" id="KW-1133">Transmembrane helix</keyword>
<keyword evidence="2 6" id="KW-0812">Transmembrane</keyword>
<feature type="transmembrane region" description="Helical" evidence="6">
    <location>
        <begin position="570"/>
        <end position="593"/>
    </location>
</feature>
<feature type="transmembrane region" description="Helical" evidence="6">
    <location>
        <begin position="199"/>
        <end position="216"/>
    </location>
</feature>
<protein>
    <submittedName>
        <fullName evidence="8">MSF membrane transporter</fullName>
    </submittedName>
</protein>
<dbReference type="GeneID" id="3875838"/>
<feature type="transmembrane region" description="Helical" evidence="6">
    <location>
        <begin position="427"/>
        <end position="447"/>
    </location>
</feature>
<evidence type="ECO:0000256" key="6">
    <source>
        <dbReference type="SAM" id="Phobius"/>
    </source>
</evidence>
<keyword evidence="9" id="KW-1185">Reference proteome</keyword>
<evidence type="ECO:0000259" key="7">
    <source>
        <dbReference type="PROSITE" id="PS50850"/>
    </source>
</evidence>
<dbReference type="HOGENOM" id="CLU_008455_11_4_1"/>
<feature type="region of interest" description="Disordered" evidence="5">
    <location>
        <begin position="1"/>
        <end position="151"/>
    </location>
</feature>
<dbReference type="VEuPathDB" id="FungiDB:NCU09580"/>
<feature type="transmembrane region" description="Helical" evidence="6">
    <location>
        <begin position="467"/>
        <end position="490"/>
    </location>
</feature>
<dbReference type="KEGG" id="ncr:NCU09580"/>
<dbReference type="RefSeq" id="XP_959691.3">
    <property type="nucleotide sequence ID" value="XM_954598.3"/>
</dbReference>
<feature type="transmembrane region" description="Helical" evidence="6">
    <location>
        <begin position="357"/>
        <end position="377"/>
    </location>
</feature>
<dbReference type="InParanoid" id="Q7S4M0"/>
<keyword evidence="4 6" id="KW-0472">Membrane</keyword>
<feature type="compositionally biased region" description="Basic and acidic residues" evidence="5">
    <location>
        <begin position="100"/>
        <end position="112"/>
    </location>
</feature>
<proteinExistence type="predicted"/>
<dbReference type="Gene3D" id="1.20.1250.20">
    <property type="entry name" value="MFS general substrate transporter like domains"/>
    <property type="match status" value="1"/>
</dbReference>
<dbReference type="InterPro" id="IPR036259">
    <property type="entry name" value="MFS_trans_sf"/>
</dbReference>